<evidence type="ECO:0000313" key="3">
    <source>
        <dbReference type="Proteomes" id="UP001501266"/>
    </source>
</evidence>
<proteinExistence type="predicted"/>
<evidence type="ECO:0000313" key="2">
    <source>
        <dbReference type="EMBL" id="GAA1423707.1"/>
    </source>
</evidence>
<evidence type="ECO:0008006" key="4">
    <source>
        <dbReference type="Google" id="ProtNLM"/>
    </source>
</evidence>
<reference evidence="2 3" key="1">
    <citation type="journal article" date="2019" name="Int. J. Syst. Evol. Microbiol.">
        <title>The Global Catalogue of Microorganisms (GCM) 10K type strain sequencing project: providing services to taxonomists for standard genome sequencing and annotation.</title>
        <authorList>
            <consortium name="The Broad Institute Genomics Platform"/>
            <consortium name="The Broad Institute Genome Sequencing Center for Infectious Disease"/>
            <person name="Wu L."/>
            <person name="Ma J."/>
        </authorList>
    </citation>
    <scope>NUCLEOTIDE SEQUENCE [LARGE SCALE GENOMIC DNA]</scope>
    <source>
        <strain evidence="2 3">JCM 12398</strain>
    </source>
</reference>
<name>A0ABN1YVL6_9MICO</name>
<accession>A0ABN1YVL6</accession>
<keyword evidence="3" id="KW-1185">Reference proteome</keyword>
<dbReference type="RefSeq" id="WP_343919669.1">
    <property type="nucleotide sequence ID" value="NZ_BAAAKK010000005.1"/>
</dbReference>
<feature type="transmembrane region" description="Helical" evidence="1">
    <location>
        <begin position="46"/>
        <end position="69"/>
    </location>
</feature>
<organism evidence="2 3">
    <name type="scientific">Agrococcus citreus</name>
    <dbReference type="NCBI Taxonomy" id="84643"/>
    <lineage>
        <taxon>Bacteria</taxon>
        <taxon>Bacillati</taxon>
        <taxon>Actinomycetota</taxon>
        <taxon>Actinomycetes</taxon>
        <taxon>Micrococcales</taxon>
        <taxon>Microbacteriaceae</taxon>
        <taxon>Agrococcus</taxon>
    </lineage>
</organism>
<feature type="transmembrane region" description="Helical" evidence="1">
    <location>
        <begin position="6"/>
        <end position="34"/>
    </location>
</feature>
<dbReference type="EMBL" id="BAAAKK010000005">
    <property type="protein sequence ID" value="GAA1423707.1"/>
    <property type="molecule type" value="Genomic_DNA"/>
</dbReference>
<protein>
    <recommendedName>
        <fullName evidence="4">DUF4190 domain-containing protein</fullName>
    </recommendedName>
</protein>
<keyword evidence="1" id="KW-0812">Transmembrane</keyword>
<dbReference type="Proteomes" id="UP001501266">
    <property type="component" value="Unassembled WGS sequence"/>
</dbReference>
<keyword evidence="1" id="KW-1133">Transmembrane helix</keyword>
<gene>
    <name evidence="2" type="ORF">GCM10009640_18380</name>
</gene>
<comment type="caution">
    <text evidence="2">The sequence shown here is derived from an EMBL/GenBank/DDBJ whole genome shotgun (WGS) entry which is preliminary data.</text>
</comment>
<sequence length="75" mass="7462">MGFDLGALGVAIASVLVVGLLLGAGIPLVYALAIRSIESQRAGSNVIAGLLLSLCALLAIAGIVVIVFGKQLFGI</sequence>
<keyword evidence="1" id="KW-0472">Membrane</keyword>
<evidence type="ECO:0000256" key="1">
    <source>
        <dbReference type="SAM" id="Phobius"/>
    </source>
</evidence>